<dbReference type="Proteomes" id="UP001055125">
    <property type="component" value="Unassembled WGS sequence"/>
</dbReference>
<proteinExistence type="predicted"/>
<evidence type="ECO:0000313" key="3">
    <source>
        <dbReference type="EMBL" id="GJD97703.1"/>
    </source>
</evidence>
<keyword evidence="1" id="KW-0560">Oxidoreductase</keyword>
<dbReference type="PANTHER" id="PTHR43476">
    <property type="entry name" value="3-(3-HYDROXY-PHENYL)PROPIONATE/3-HYDROXYCINNAMIC ACID HYDROXYLASE"/>
    <property type="match status" value="1"/>
</dbReference>
<dbReference type="InterPro" id="IPR002938">
    <property type="entry name" value="FAD-bd"/>
</dbReference>
<protein>
    <submittedName>
        <fullName evidence="3">6-methylpretetramide 4-monooxygenase</fullName>
    </submittedName>
</protein>
<evidence type="ECO:0000259" key="2">
    <source>
        <dbReference type="Pfam" id="PF01494"/>
    </source>
</evidence>
<feature type="domain" description="FAD-binding" evidence="2">
    <location>
        <begin position="3"/>
        <end position="322"/>
    </location>
</feature>
<reference evidence="3" key="2">
    <citation type="submission" date="2021-08" db="EMBL/GenBank/DDBJ databases">
        <authorList>
            <person name="Tani A."/>
            <person name="Ola A."/>
            <person name="Ogura Y."/>
            <person name="Katsura K."/>
            <person name="Hayashi T."/>
        </authorList>
    </citation>
    <scope>NUCLEOTIDE SEQUENCE</scope>
    <source>
        <strain evidence="3">DSM 19015</strain>
    </source>
</reference>
<evidence type="ECO:0000313" key="4">
    <source>
        <dbReference type="Proteomes" id="UP001055125"/>
    </source>
</evidence>
<dbReference type="NCBIfam" id="NF004833">
    <property type="entry name" value="PRK06185.1-1"/>
    <property type="match status" value="1"/>
</dbReference>
<dbReference type="PRINTS" id="PR00420">
    <property type="entry name" value="RNGMNOXGNASE"/>
</dbReference>
<dbReference type="EMBL" id="BPQP01000100">
    <property type="protein sequence ID" value="GJD97703.1"/>
    <property type="molecule type" value="Genomic_DNA"/>
</dbReference>
<sequence>MQVQCCIAGGGPAAMMLGLLLARAGVEVVVLEKHRDFLRDFRGDTIHPSTLEVIHELGLLDDFLARPHQKEHALSIQIGREVVQIADFANLPTRCKFIAFMPQWDFLDFLADHARPHHSFKLLMEAEVTDLLWEVDRVSGVVAQTRKGQLEIRADLVVGADGRHSLTRAKSRLEVTSLGAPMDVLWMRISRHSSDPDQTFGRVEAGRMLVMINRRDYWQCAFVIPKGSFDDIQGNGLEAFRADLVALAPYLQDRVSELTAWDDIKLLTVSVDRLRQWYRPGLLCIGDAAHAMSPIGGVGINLAIQDAVAAANILAAPLRAGTIAVDHLRAVQRRREWPTRATQSLQILVQNRVIRSVLNSAAPLAPPCPVQLAQRWPVLQRIPAHLVGVGFRPEHVRMPLMS</sequence>
<dbReference type="Gene3D" id="3.50.50.60">
    <property type="entry name" value="FAD/NAD(P)-binding domain"/>
    <property type="match status" value="2"/>
</dbReference>
<gene>
    <name evidence="3" type="primary">oxyE</name>
    <name evidence="3" type="ORF">OCOJLMKI_4936</name>
</gene>
<dbReference type="PANTHER" id="PTHR43476:SF5">
    <property type="entry name" value="FAD-DEPENDENT MONOOXYGENASE"/>
    <property type="match status" value="1"/>
</dbReference>
<accession>A0ABQ4S3J7</accession>
<name>A0ABQ4S3J7_9HYPH</name>
<dbReference type="SUPFAM" id="SSF51905">
    <property type="entry name" value="FAD/NAD(P)-binding domain"/>
    <property type="match status" value="1"/>
</dbReference>
<dbReference type="NCBIfam" id="NF004834">
    <property type="entry name" value="PRK06185.1-3"/>
    <property type="match status" value="1"/>
</dbReference>
<reference evidence="3" key="1">
    <citation type="journal article" date="2021" name="Front. Microbiol.">
        <title>Comprehensive Comparative Genomics and Phenotyping of Methylobacterium Species.</title>
        <authorList>
            <person name="Alessa O."/>
            <person name="Ogura Y."/>
            <person name="Fujitani Y."/>
            <person name="Takami H."/>
            <person name="Hayashi T."/>
            <person name="Sahin N."/>
            <person name="Tani A."/>
        </authorList>
    </citation>
    <scope>NUCLEOTIDE SEQUENCE</scope>
    <source>
        <strain evidence="3">DSM 19015</strain>
    </source>
</reference>
<evidence type="ECO:0000256" key="1">
    <source>
        <dbReference type="ARBA" id="ARBA00023002"/>
    </source>
</evidence>
<dbReference type="RefSeq" id="WP_283206799.1">
    <property type="nucleotide sequence ID" value="NZ_BPQP01000100.1"/>
</dbReference>
<comment type="caution">
    <text evidence="3">The sequence shown here is derived from an EMBL/GenBank/DDBJ whole genome shotgun (WGS) entry which is preliminary data.</text>
</comment>
<dbReference type="InterPro" id="IPR036188">
    <property type="entry name" value="FAD/NAD-bd_sf"/>
</dbReference>
<dbReference type="InterPro" id="IPR050631">
    <property type="entry name" value="PheA/TfdB_FAD_monoxygenase"/>
</dbReference>
<dbReference type="Pfam" id="PF01494">
    <property type="entry name" value="FAD_binding_3"/>
    <property type="match status" value="1"/>
</dbReference>
<keyword evidence="4" id="KW-1185">Reference proteome</keyword>
<organism evidence="3 4">
    <name type="scientific">Methylobacterium iners</name>
    <dbReference type="NCBI Taxonomy" id="418707"/>
    <lineage>
        <taxon>Bacteria</taxon>
        <taxon>Pseudomonadati</taxon>
        <taxon>Pseudomonadota</taxon>
        <taxon>Alphaproteobacteria</taxon>
        <taxon>Hyphomicrobiales</taxon>
        <taxon>Methylobacteriaceae</taxon>
        <taxon>Methylobacterium</taxon>
    </lineage>
</organism>